<evidence type="ECO:0000313" key="4">
    <source>
        <dbReference type="EMBL" id="MBR7836510.1"/>
    </source>
</evidence>
<feature type="region of interest" description="Disordered" evidence="1">
    <location>
        <begin position="1"/>
        <end position="44"/>
    </location>
</feature>
<accession>A0A941EQA2</accession>
<dbReference type="Proteomes" id="UP000675781">
    <property type="component" value="Unassembled WGS sequence"/>
</dbReference>
<comment type="caution">
    <text evidence="4">The sequence shown here is derived from an EMBL/GenBank/DDBJ whole genome shotgun (WGS) entry which is preliminary data.</text>
</comment>
<proteinExistence type="predicted"/>
<dbReference type="RefSeq" id="WP_212530987.1">
    <property type="nucleotide sequence ID" value="NZ_JAGSOG010000146.1"/>
</dbReference>
<dbReference type="AlphaFoldDB" id="A0A941EQA2"/>
<keyword evidence="2" id="KW-1133">Transmembrane helix</keyword>
<dbReference type="PROSITE" id="PS50926">
    <property type="entry name" value="TRAM"/>
    <property type="match status" value="1"/>
</dbReference>
<evidence type="ECO:0000256" key="1">
    <source>
        <dbReference type="SAM" id="MobiDB-lite"/>
    </source>
</evidence>
<keyword evidence="2" id="KW-0472">Membrane</keyword>
<feature type="compositionally biased region" description="Basic and acidic residues" evidence="1">
    <location>
        <begin position="21"/>
        <end position="33"/>
    </location>
</feature>
<keyword evidence="5" id="KW-1185">Reference proteome</keyword>
<gene>
    <name evidence="4" type="ORF">KDL01_24745</name>
</gene>
<feature type="transmembrane region" description="Helical" evidence="2">
    <location>
        <begin position="103"/>
        <end position="121"/>
    </location>
</feature>
<keyword evidence="2" id="KW-0812">Transmembrane</keyword>
<evidence type="ECO:0000313" key="5">
    <source>
        <dbReference type="Proteomes" id="UP000675781"/>
    </source>
</evidence>
<protein>
    <recommendedName>
        <fullName evidence="3">TRAM domain-containing protein</fullName>
    </recommendedName>
</protein>
<feature type="compositionally biased region" description="Gly residues" evidence="1">
    <location>
        <begin position="79"/>
        <end position="93"/>
    </location>
</feature>
<evidence type="ECO:0000256" key="2">
    <source>
        <dbReference type="SAM" id="Phobius"/>
    </source>
</evidence>
<name>A0A941EQA2_9ACTN</name>
<evidence type="ECO:0000259" key="3">
    <source>
        <dbReference type="PROSITE" id="PS50926"/>
    </source>
</evidence>
<feature type="region of interest" description="Disordered" evidence="1">
    <location>
        <begin position="60"/>
        <end position="93"/>
    </location>
</feature>
<sequence length="233" mass="23458">MSSRNEGEEPEYAADPTRQFDAFRARQADDRAQQETQSPYVFPDEYAADPAAVFPEGAVYPDESFGPGTPEFGGQPDPGAGGGSAGGARWGGGPGGGGRLRSVAIFAGVAVLAIGVGFGAYEAFGSSGSTANVTAGSTATPAAPAATPSVANATKHGRVVEVRVVIESIGTDSITGHLVATGEPVTVEFDASTHFGTTAHPFSSGQLSIGETVVVRGRRTAADILTATIVVGT</sequence>
<feature type="domain" description="TRAM" evidence="3">
    <location>
        <begin position="153"/>
        <end position="231"/>
    </location>
</feature>
<reference evidence="4" key="1">
    <citation type="submission" date="2021-04" db="EMBL/GenBank/DDBJ databases">
        <title>Genome based classification of Actinospica acidithermotolerans sp. nov., an actinobacterium isolated from an Indonesian hot spring.</title>
        <authorList>
            <person name="Kusuma A.B."/>
            <person name="Putra K.E."/>
            <person name="Nafisah S."/>
            <person name="Loh J."/>
            <person name="Nouioui I."/>
            <person name="Goodfellow M."/>
        </authorList>
    </citation>
    <scope>NUCLEOTIDE SEQUENCE</scope>
    <source>
        <strain evidence="4">CSCA 57</strain>
    </source>
</reference>
<dbReference type="EMBL" id="JAGSOG010000146">
    <property type="protein sequence ID" value="MBR7836510.1"/>
    <property type="molecule type" value="Genomic_DNA"/>
</dbReference>
<organism evidence="4 5">
    <name type="scientific">Actinospica durhamensis</name>
    <dbReference type="NCBI Taxonomy" id="1508375"/>
    <lineage>
        <taxon>Bacteria</taxon>
        <taxon>Bacillati</taxon>
        <taxon>Actinomycetota</taxon>
        <taxon>Actinomycetes</taxon>
        <taxon>Catenulisporales</taxon>
        <taxon>Actinospicaceae</taxon>
        <taxon>Actinospica</taxon>
    </lineage>
</organism>
<dbReference type="InterPro" id="IPR002792">
    <property type="entry name" value="TRAM_dom"/>
</dbReference>